<dbReference type="EMBL" id="PVZC01000006">
    <property type="protein sequence ID" value="PRX97244.1"/>
    <property type="molecule type" value="Genomic_DNA"/>
</dbReference>
<sequence>MRTDWDYALATRILKEKRLELRPAIRLTVPVLAAMGERRYRLAQPKREPTEFQVTMRDIFLWSYVERGARDPESDVQVQRQFTVGFQWTVTSEPDNRAQISLVVYADRKAGLLQGPGRDYPATCKGWFLMLTGMRI</sequence>
<accession>A0A2T0Q0D3</accession>
<gene>
    <name evidence="1" type="ORF">CLV72_106280</name>
</gene>
<proteinExistence type="predicted"/>
<organism evidence="1 2">
    <name type="scientific">Allonocardiopsis opalescens</name>
    <dbReference type="NCBI Taxonomy" id="1144618"/>
    <lineage>
        <taxon>Bacteria</taxon>
        <taxon>Bacillati</taxon>
        <taxon>Actinomycetota</taxon>
        <taxon>Actinomycetes</taxon>
        <taxon>Streptosporangiales</taxon>
        <taxon>Allonocardiopsis</taxon>
    </lineage>
</organism>
<protein>
    <submittedName>
        <fullName evidence="1">Uncharacterized protein</fullName>
    </submittedName>
</protein>
<comment type="caution">
    <text evidence="1">The sequence shown here is derived from an EMBL/GenBank/DDBJ whole genome shotgun (WGS) entry which is preliminary data.</text>
</comment>
<dbReference type="OrthoDB" id="4216991at2"/>
<dbReference type="AlphaFoldDB" id="A0A2T0Q0D3"/>
<reference evidence="1 2" key="1">
    <citation type="submission" date="2018-03" db="EMBL/GenBank/DDBJ databases">
        <title>Genomic Encyclopedia of Archaeal and Bacterial Type Strains, Phase II (KMG-II): from individual species to whole genera.</title>
        <authorList>
            <person name="Goeker M."/>
        </authorList>
    </citation>
    <scope>NUCLEOTIDE SEQUENCE [LARGE SCALE GENOMIC DNA]</scope>
    <source>
        <strain evidence="1 2">DSM 45601</strain>
    </source>
</reference>
<name>A0A2T0Q0D3_9ACTN</name>
<evidence type="ECO:0000313" key="2">
    <source>
        <dbReference type="Proteomes" id="UP000237846"/>
    </source>
</evidence>
<dbReference type="Proteomes" id="UP000237846">
    <property type="component" value="Unassembled WGS sequence"/>
</dbReference>
<dbReference type="RefSeq" id="WP_106249143.1">
    <property type="nucleotide sequence ID" value="NZ_PVZC01000006.1"/>
</dbReference>
<keyword evidence="2" id="KW-1185">Reference proteome</keyword>
<evidence type="ECO:0000313" key="1">
    <source>
        <dbReference type="EMBL" id="PRX97244.1"/>
    </source>
</evidence>